<proteinExistence type="predicted"/>
<feature type="transmembrane region" description="Helical" evidence="1">
    <location>
        <begin position="112"/>
        <end position="136"/>
    </location>
</feature>
<keyword evidence="1" id="KW-1133">Transmembrane helix</keyword>
<dbReference type="EMBL" id="NEVQ01000001">
    <property type="protein sequence ID" value="OZI67676.1"/>
    <property type="molecule type" value="Genomic_DNA"/>
</dbReference>
<evidence type="ECO:0000256" key="1">
    <source>
        <dbReference type="SAM" id="Phobius"/>
    </source>
</evidence>
<evidence type="ECO:0008006" key="4">
    <source>
        <dbReference type="Google" id="ProtNLM"/>
    </source>
</evidence>
<gene>
    <name evidence="2" type="ORF">CAL20_01125</name>
</gene>
<protein>
    <recommendedName>
        <fullName evidence="4">DUF2868 domain-containing protein</fullName>
    </recommendedName>
</protein>
<dbReference type="AlphaFoldDB" id="A0A261V0J9"/>
<dbReference type="InterPro" id="IPR021296">
    <property type="entry name" value="DUF2868"/>
</dbReference>
<reference evidence="2 3" key="1">
    <citation type="submission" date="2017-05" db="EMBL/GenBank/DDBJ databases">
        <title>Complete and WGS of Bordetella genogroups.</title>
        <authorList>
            <person name="Spilker T."/>
            <person name="LiPuma J."/>
        </authorList>
    </citation>
    <scope>NUCLEOTIDE SEQUENCE [LARGE SCALE GENOMIC DNA]</scope>
    <source>
        <strain evidence="2 3">AU9919</strain>
    </source>
</reference>
<sequence length="481" mass="52478">MVPPAAPTTALENTPPWQAHWLAEAIRLREEHWGPLEDADAVRHARNGPDVLQDRVLLRAQWLGRREGLDALIGRWRQGAVISLLLLLLIAVLAGIGSAAGTLGDGTRPVNVLWAVGTLLGLHALTFLLWLASFLLRPSQATGLGRLWLWATRKFARGPDAALVPQALMNLLARAGALRSLFGTISHTLWLAGLGAALITLLVMLSTASYRFVWATTLLQPETFVFLTRALGWLPAQLGFAIPADDIVRASDNSQTLPAAAQAQWSVWLIGVIVVYGLLPRLIAWLLCLAQTIHAKQRLHIDPTLPGYATLRDRLLPTVQSSGIDRPVDPLHQPQIGAGRSIESDALDSLGTQPLLVGLELPTDLPWPPEDVPGGVVDAGNLDSREQRNRLQDALAQSHTPRLLIACDARQTPDRGTLGLIASLTDKTGQTRVWLYTHEAHSSSSNRLQTWRERLMATGMAPDAIVQNADRPLRWLETGNE</sequence>
<dbReference type="Pfam" id="PF11067">
    <property type="entry name" value="DUF2868"/>
    <property type="match status" value="1"/>
</dbReference>
<feature type="transmembrane region" description="Helical" evidence="1">
    <location>
        <begin position="189"/>
        <end position="213"/>
    </location>
</feature>
<evidence type="ECO:0000313" key="3">
    <source>
        <dbReference type="Proteomes" id="UP000216885"/>
    </source>
</evidence>
<keyword evidence="3" id="KW-1185">Reference proteome</keyword>
<comment type="caution">
    <text evidence="2">The sequence shown here is derived from an EMBL/GenBank/DDBJ whole genome shotgun (WGS) entry which is preliminary data.</text>
</comment>
<feature type="transmembrane region" description="Helical" evidence="1">
    <location>
        <begin position="265"/>
        <end position="290"/>
    </location>
</feature>
<keyword evidence="1" id="KW-0812">Transmembrane</keyword>
<dbReference type="RefSeq" id="WP_094836979.1">
    <property type="nucleotide sequence ID" value="NZ_NEVQ01000001.1"/>
</dbReference>
<dbReference type="Proteomes" id="UP000216885">
    <property type="component" value="Unassembled WGS sequence"/>
</dbReference>
<evidence type="ECO:0000313" key="2">
    <source>
        <dbReference type="EMBL" id="OZI67676.1"/>
    </source>
</evidence>
<accession>A0A261V0J9</accession>
<feature type="transmembrane region" description="Helical" evidence="1">
    <location>
        <begin position="80"/>
        <end position="100"/>
    </location>
</feature>
<keyword evidence="1" id="KW-0472">Membrane</keyword>
<name>A0A261V0J9_9BORD</name>
<organism evidence="2 3">
    <name type="scientific">Bordetella genomosp. 4</name>
    <dbReference type="NCBI Taxonomy" id="463044"/>
    <lineage>
        <taxon>Bacteria</taxon>
        <taxon>Pseudomonadati</taxon>
        <taxon>Pseudomonadota</taxon>
        <taxon>Betaproteobacteria</taxon>
        <taxon>Burkholderiales</taxon>
        <taxon>Alcaligenaceae</taxon>
        <taxon>Bordetella</taxon>
    </lineage>
</organism>